<name>A0A9P6GAC4_9PLEO</name>
<evidence type="ECO:0000256" key="1">
    <source>
        <dbReference type="SAM" id="MobiDB-lite"/>
    </source>
</evidence>
<comment type="caution">
    <text evidence="2">The sequence shown here is derived from an EMBL/GenBank/DDBJ whole genome shotgun (WGS) entry which is preliminary data.</text>
</comment>
<organism evidence="2 3">
    <name type="scientific">Paraphaeosphaeria minitans</name>
    <dbReference type="NCBI Taxonomy" id="565426"/>
    <lineage>
        <taxon>Eukaryota</taxon>
        <taxon>Fungi</taxon>
        <taxon>Dikarya</taxon>
        <taxon>Ascomycota</taxon>
        <taxon>Pezizomycotina</taxon>
        <taxon>Dothideomycetes</taxon>
        <taxon>Pleosporomycetidae</taxon>
        <taxon>Pleosporales</taxon>
        <taxon>Massarineae</taxon>
        <taxon>Didymosphaeriaceae</taxon>
        <taxon>Paraphaeosphaeria</taxon>
    </lineage>
</organism>
<evidence type="ECO:0000313" key="2">
    <source>
        <dbReference type="EMBL" id="KAF9732081.1"/>
    </source>
</evidence>
<gene>
    <name evidence="2" type="ORF">PMIN01_10010</name>
</gene>
<dbReference type="Proteomes" id="UP000756921">
    <property type="component" value="Unassembled WGS sequence"/>
</dbReference>
<keyword evidence="3" id="KW-1185">Reference proteome</keyword>
<dbReference type="EMBL" id="WJXW01000011">
    <property type="protein sequence ID" value="KAF9732081.1"/>
    <property type="molecule type" value="Genomic_DNA"/>
</dbReference>
<proteinExistence type="predicted"/>
<dbReference type="AlphaFoldDB" id="A0A9P6GAC4"/>
<feature type="region of interest" description="Disordered" evidence="1">
    <location>
        <begin position="1"/>
        <end position="37"/>
    </location>
</feature>
<evidence type="ECO:0000313" key="3">
    <source>
        <dbReference type="Proteomes" id="UP000756921"/>
    </source>
</evidence>
<protein>
    <submittedName>
        <fullName evidence="2">Uncharacterized protein</fullName>
    </submittedName>
</protein>
<accession>A0A9P6GAC4</accession>
<reference evidence="2" key="1">
    <citation type="journal article" date="2020" name="Mol. Plant Microbe Interact.">
        <title>Genome Sequence of the Biocontrol Agent Coniothyrium minitans strain Conio (IMI 134523).</title>
        <authorList>
            <person name="Patel D."/>
            <person name="Shittu T.A."/>
            <person name="Baroncelli R."/>
            <person name="Muthumeenakshi S."/>
            <person name="Osborne T.H."/>
            <person name="Janganan T.K."/>
            <person name="Sreenivasaprasad S."/>
        </authorList>
    </citation>
    <scope>NUCLEOTIDE SEQUENCE</scope>
    <source>
        <strain evidence="2">Conio</strain>
    </source>
</reference>
<sequence length="311" mass="33412">MPSRANWRARRVVSGVWSGGPAAPTRSPAANSDAHGRPFCHQTSTLDAGPGTMHSVPMRYALSGPGAAKVISAQVAGDCAAPTSLPRHSPIPIPAAATFSLHPGIGVSISALKSTTTTTTTTTTTPIFLPTKPALHNGSQAPVRVPVAVRAEWQGPGSSMTRCLTVACQPANPSLVLPARSCSLYIKEAWQGTWGPRQLSFSHKPNPDASFLVGLSSLVERCVYNHLRVCLSVITSNFSRHFHCTLHIHIRRRHAHTTHTYTTSPITTFRNIKTIFATSSHPNPPHNVHTFHSYTYHVTNITASMGRGGYN</sequence>